<reference evidence="1" key="1">
    <citation type="submission" date="2018-07" db="EMBL/GenBank/DDBJ databases">
        <authorList>
            <person name="Quirk P.G."/>
            <person name="Krulwich T.A."/>
        </authorList>
    </citation>
    <scope>NUCLEOTIDE SEQUENCE</scope>
</reference>
<sequence>MLLTVKDACELHPIALDYAMSEQIENLSDVIDKTGQDAAEFFGKNYVTAGMETLLRQGLKRLAGRDTQAVFELKQAMGGGKTHSMVALGLLARDAALRNQTVPQIAADAPFDHARVVAVNGRLGFEEHFLWGEIAIQLGKGAAFAPFWKDGPKAPSEKDWVELIGDEPVLILLDELPPYFDYAVTRAVGGGTLAQVATFALSNLLSAALKLKRCCIVISNLAGTYAGATKQLSQAIHNMQQEANRQAKAIVPVELASQEIYEILRKRLFSKLPAKPVIDAVASAYGQALSEAVKAKSIAKSAEQIADEVYRSYPFHPSVKHVIALFKENESFRQTRGLMQFAAKMIKSVWQRPTSDVYLIGCQHLALNVSDVRDEINNISNLQGAVATDVAAGGSAHAEVVDANLNSDAASQVAALILTASLSESVDAVKGLTKPQLLECLVAPMRPAQEFQQAFEALRAEAWYLHRKENDAWYFSNIENLRKRIDNRARTAPQPKIDAEMKRRLEEIFRADKRVAYQEVHALPRIDEIKLSGPRVLLVLSPDAKAPPVDAQRFWDTVTEKNNLCVVTGDGSDLASLEDKTRRIWAIARVREETGGEKSPHRDELDEEAEQAEQDFNSTVISLFNRVYYPMKTGLTPAKLSMTFAGNQFLAEEQVEKTLADTGVSKLIRNVEQNAEMLMTRAEEMLWPASERRIPWRDVASRALSNPRWLWLPAKGLEQLRTLAVGQGRWRYTEDGYVEKGPFPKPKTCVSVSERDYNDATGTATIEVAARNAGPSGQVHYASNLHVTAASPLIPDTIFPTDETALWFLAVDPDGKHETGDVIPWTNKLTLTHQPRVLPGRRLVELTVKPRGTIRWNTTGANPKDGQVYAGPIELTGDAEVTIYAFAEDKGVSASRTFVIPKPTQKGPTVDKTKPAILRRKLDFRGNAEAFAALSAVKALQVRIGGASIDIGEGTRNVSARFGSDSVITAEHLDQFIATARAAIEDPTADVKLSVRELRFNSGHDLEAFVLKLDIEIGAGEVEQ</sequence>
<dbReference type="EMBL" id="UIDG01000057">
    <property type="protein sequence ID" value="SUS04809.1"/>
    <property type="molecule type" value="Genomic_DNA"/>
</dbReference>
<dbReference type="NCBIfam" id="NF042962">
    <property type="entry name" value="DUF499_antiphage"/>
    <property type="match status" value="1"/>
</dbReference>
<organism evidence="1">
    <name type="scientific">metagenome</name>
    <dbReference type="NCBI Taxonomy" id="256318"/>
    <lineage>
        <taxon>unclassified sequences</taxon>
        <taxon>metagenomes</taxon>
    </lineage>
</organism>
<name>A0A380T9F6_9ZZZZ</name>
<dbReference type="AlphaFoldDB" id="A0A380T9F6"/>
<evidence type="ECO:0000313" key="1">
    <source>
        <dbReference type="EMBL" id="SUS04809.1"/>
    </source>
</evidence>
<dbReference type="Pfam" id="PF04465">
    <property type="entry name" value="DUF499"/>
    <property type="match status" value="1"/>
</dbReference>
<accession>A0A380T9F6</accession>
<dbReference type="InterPro" id="IPR007555">
    <property type="entry name" value="DUF499"/>
</dbReference>
<gene>
    <name evidence="1" type="ORF">DF3PB_150002</name>
</gene>
<protein>
    <submittedName>
        <fullName evidence="1">Uncharacterized protein</fullName>
    </submittedName>
</protein>
<proteinExistence type="predicted"/>